<evidence type="ECO:0000313" key="1">
    <source>
        <dbReference type="EMBL" id="REG79356.1"/>
    </source>
</evidence>
<protein>
    <submittedName>
        <fullName evidence="1">Uncharacterized protein</fullName>
    </submittedName>
</protein>
<dbReference type="EMBL" id="QUNG01000020">
    <property type="protein sequence ID" value="REG79356.1"/>
    <property type="molecule type" value="Genomic_DNA"/>
</dbReference>
<dbReference type="OrthoDB" id="1118033at2"/>
<keyword evidence="2" id="KW-1185">Reference proteome</keyword>
<accession>A0A3E0D9L8</accession>
<dbReference type="AlphaFoldDB" id="A0A3E0D9L8"/>
<sequence>MSAKFSIELDSFHKISAIPNAWSRSQYLTLMTQMELDDGLEELTDADLKDMCLMSLSDLPPADAANVVLTSLFSDDVTAGKIDQLSHEMADDRLWEEYSDCQFHERFFNAYGLLRSAFNGTFAQPTGVDFTITVHAKNAVDLEQLDSDLAANLVRLLSCGLDENGLMHRLYEEQLNGDDFPQASGILWQIETLASDKLERKFKMISSSFWFGVLENYESFDATLLPQS</sequence>
<proteinExistence type="predicted"/>
<gene>
    <name evidence="1" type="ORF">DFP81_12017</name>
</gene>
<dbReference type="RefSeq" id="WP_115899174.1">
    <property type="nucleotide sequence ID" value="NZ_QUNG01000020.1"/>
</dbReference>
<evidence type="ECO:0000313" key="2">
    <source>
        <dbReference type="Proteomes" id="UP000256542"/>
    </source>
</evidence>
<comment type="caution">
    <text evidence="1">The sequence shown here is derived from an EMBL/GenBank/DDBJ whole genome shotgun (WGS) entry which is preliminary data.</text>
</comment>
<organism evidence="1 2">
    <name type="scientific">Marinomonas pollencensis</name>
    <dbReference type="NCBI Taxonomy" id="491954"/>
    <lineage>
        <taxon>Bacteria</taxon>
        <taxon>Pseudomonadati</taxon>
        <taxon>Pseudomonadota</taxon>
        <taxon>Gammaproteobacteria</taxon>
        <taxon>Oceanospirillales</taxon>
        <taxon>Oceanospirillaceae</taxon>
        <taxon>Marinomonas</taxon>
    </lineage>
</organism>
<reference evidence="1 2" key="1">
    <citation type="submission" date="2018-08" db="EMBL/GenBank/DDBJ databases">
        <title>Genomic Encyclopedia of Type Strains, Phase III (KMG-III): the genomes of soil and plant-associated and newly described type strains.</title>
        <authorList>
            <person name="Whitman W."/>
        </authorList>
    </citation>
    <scope>NUCLEOTIDE SEQUENCE [LARGE SCALE GENOMIC DNA]</scope>
    <source>
        <strain evidence="1 2">CECT 7375</strain>
    </source>
</reference>
<name>A0A3E0D9L8_9GAMM</name>
<dbReference type="Proteomes" id="UP000256542">
    <property type="component" value="Unassembled WGS sequence"/>
</dbReference>